<dbReference type="PANTHER" id="PTHR36102">
    <property type="entry name" value="CHROMOSOME 10, WHOLE GENOME SHOTGUN SEQUENCE"/>
    <property type="match status" value="1"/>
</dbReference>
<accession>A0A9W9N8G0</accession>
<evidence type="ECO:0000256" key="2">
    <source>
        <dbReference type="SAM" id="SignalP"/>
    </source>
</evidence>
<name>A0A9W9N8G0_PENCI</name>
<dbReference type="PANTHER" id="PTHR36102:SF1">
    <property type="entry name" value="YDR124W-LIKE HELICAL BUNDLE DOMAIN-CONTAINING PROTEIN"/>
    <property type="match status" value="1"/>
</dbReference>
<reference evidence="4" key="1">
    <citation type="submission" date="2022-11" db="EMBL/GenBank/DDBJ databases">
        <authorList>
            <person name="Petersen C."/>
        </authorList>
    </citation>
    <scope>NUCLEOTIDE SEQUENCE</scope>
    <source>
        <strain evidence="4">IBT 23319</strain>
    </source>
</reference>
<dbReference type="Pfam" id="PF11001">
    <property type="entry name" value="AFUB_07903_YDR124W_hel"/>
    <property type="match status" value="1"/>
</dbReference>
<dbReference type="Proteomes" id="UP001147733">
    <property type="component" value="Unassembled WGS sequence"/>
</dbReference>
<keyword evidence="5" id="KW-1185">Reference proteome</keyword>
<feature type="signal peptide" evidence="2">
    <location>
        <begin position="1"/>
        <end position="26"/>
    </location>
</feature>
<organism evidence="4 5">
    <name type="scientific">Penicillium citrinum</name>
    <dbReference type="NCBI Taxonomy" id="5077"/>
    <lineage>
        <taxon>Eukaryota</taxon>
        <taxon>Fungi</taxon>
        <taxon>Dikarya</taxon>
        <taxon>Ascomycota</taxon>
        <taxon>Pezizomycotina</taxon>
        <taxon>Eurotiomycetes</taxon>
        <taxon>Eurotiomycetidae</taxon>
        <taxon>Eurotiales</taxon>
        <taxon>Aspergillaceae</taxon>
        <taxon>Penicillium</taxon>
    </lineage>
</organism>
<comment type="caution">
    <text evidence="4">The sequence shown here is derived from an EMBL/GenBank/DDBJ whole genome shotgun (WGS) entry which is preliminary data.</text>
</comment>
<feature type="chain" id="PRO_5040911489" description="Subtelomeric hrmA-associated cluster protein AFUB-079030/YDR124W-like helical bundle domain-containing protein" evidence="2">
    <location>
        <begin position="27"/>
        <end position="524"/>
    </location>
</feature>
<feature type="compositionally biased region" description="Basic and acidic residues" evidence="1">
    <location>
        <begin position="512"/>
        <end position="524"/>
    </location>
</feature>
<feature type="domain" description="Subtelomeric hrmA-associated cluster protein AFUB-079030/YDR124W-like helical bundle" evidence="3">
    <location>
        <begin position="202"/>
        <end position="335"/>
    </location>
</feature>
<dbReference type="InterPro" id="IPR047092">
    <property type="entry name" value="AFUB_07903/YDR124W-like_hel"/>
</dbReference>
<keyword evidence="2" id="KW-0732">Signal</keyword>
<gene>
    <name evidence="4" type="ORF">N7469_011679</name>
</gene>
<evidence type="ECO:0000259" key="3">
    <source>
        <dbReference type="Pfam" id="PF11001"/>
    </source>
</evidence>
<dbReference type="RefSeq" id="XP_056494940.1">
    <property type="nucleotide sequence ID" value="XM_056650584.1"/>
</dbReference>
<feature type="compositionally biased region" description="Polar residues" evidence="1">
    <location>
        <begin position="175"/>
        <end position="185"/>
    </location>
</feature>
<dbReference type="EMBL" id="JAPQKT010000012">
    <property type="protein sequence ID" value="KAJ5215188.1"/>
    <property type="molecule type" value="Genomic_DNA"/>
</dbReference>
<protein>
    <recommendedName>
        <fullName evidence="3">Subtelomeric hrmA-associated cluster protein AFUB-079030/YDR124W-like helical bundle domain-containing protein</fullName>
    </recommendedName>
</protein>
<feature type="region of interest" description="Disordered" evidence="1">
    <location>
        <begin position="164"/>
        <end position="185"/>
    </location>
</feature>
<dbReference type="AlphaFoldDB" id="A0A9W9N8G0"/>
<feature type="region of interest" description="Disordered" evidence="1">
    <location>
        <begin position="374"/>
        <end position="401"/>
    </location>
</feature>
<reference evidence="4" key="2">
    <citation type="journal article" date="2023" name="IMA Fungus">
        <title>Comparative genomic study of the Penicillium genus elucidates a diverse pangenome and 15 lateral gene transfer events.</title>
        <authorList>
            <person name="Petersen C."/>
            <person name="Sorensen T."/>
            <person name="Nielsen M.R."/>
            <person name="Sondergaard T.E."/>
            <person name="Sorensen J.L."/>
            <person name="Fitzpatrick D.A."/>
            <person name="Frisvad J.C."/>
            <person name="Nielsen K.L."/>
        </authorList>
    </citation>
    <scope>NUCLEOTIDE SEQUENCE</scope>
    <source>
        <strain evidence="4">IBT 23319</strain>
    </source>
</reference>
<proteinExistence type="predicted"/>
<dbReference type="OrthoDB" id="5338458at2759"/>
<sequence length="524" mass="58776">MSSSTPQLVDLAPWYLLILYFNLASSLMANPAQVPTSMSMQNQHNTPEHLAYPHFALICIDHQGNLRHVTSLSVANSRESILSPLMTVEFLRAVQRSSGAAPSYSQSELGVSSSFHGATSGQAAVPNQINNLYPFADERDPQGHTRSLISRAPSVQSALWSASQGPESWSHWPGHSQNPQPQQQLWNSEPSIRTNQKAFISVRDRDFLRRYYEKVFKNLQQTNCRVLAKAYVKLIEPRKQVNFPYNGRKVVAGKTQQLDPDDTKPPPGGPLELATESQTIFQKQRVRLLVHIFCESRTNYGITARKLRAADQPIRRQILPVERLEVLDEAYQVREEEEKFLDGVTDGKAMLSISRSNLPDAAETLVNCCERKQKPAPVEEDSGPEQKTETSPVVDGPLEAKPSPPIFVPYKDVPSNPSPTPSPTRYIHQDLPIHPGFDHASVSNSPQMKRKRQNLDLDLDSLITLNSTTTGYYSPIFVRSQSFTTEPYAYLHGFPPQGVLPGQPVPELPSESMEKHRSPYEFYN</sequence>
<evidence type="ECO:0000256" key="1">
    <source>
        <dbReference type="SAM" id="MobiDB-lite"/>
    </source>
</evidence>
<feature type="region of interest" description="Disordered" evidence="1">
    <location>
        <begin position="501"/>
        <end position="524"/>
    </location>
</feature>
<evidence type="ECO:0000313" key="5">
    <source>
        <dbReference type="Proteomes" id="UP001147733"/>
    </source>
</evidence>
<dbReference type="InterPro" id="IPR021264">
    <property type="entry name" value="AFUB_079030/YDR124W-like"/>
</dbReference>
<evidence type="ECO:0000313" key="4">
    <source>
        <dbReference type="EMBL" id="KAJ5215188.1"/>
    </source>
</evidence>
<dbReference type="GeneID" id="81389751"/>